<feature type="chain" id="PRO_5034652615" description="Secreted protein" evidence="1">
    <location>
        <begin position="25"/>
        <end position="169"/>
    </location>
</feature>
<protein>
    <recommendedName>
        <fullName evidence="3">Secreted protein</fullName>
    </recommendedName>
</protein>
<sequence length="169" mass="18081">MTTSLVIAKEVVVVVATIMTVTVGDPAGQVEAIRTMVVTITGTVIATMRVHGTATPPAATALIPAHQTTRTASTTTAAIILVVLPQDAAAIGTIIEEATITDARPITTLPLRMEVEVVGTIETTSRRGESLVDVVRESSPEEEEIEKLYVEEKEGSLFVEKEELVEEKW</sequence>
<evidence type="ECO:0008006" key="3">
    <source>
        <dbReference type="Google" id="ProtNLM"/>
    </source>
</evidence>
<accession>A0A8D8PMM7</accession>
<proteinExistence type="predicted"/>
<evidence type="ECO:0000313" key="2">
    <source>
        <dbReference type="EMBL" id="CAG6608572.1"/>
    </source>
</evidence>
<evidence type="ECO:0000256" key="1">
    <source>
        <dbReference type="SAM" id="SignalP"/>
    </source>
</evidence>
<organism evidence="2">
    <name type="scientific">Cacopsylla melanoneura</name>
    <dbReference type="NCBI Taxonomy" id="428564"/>
    <lineage>
        <taxon>Eukaryota</taxon>
        <taxon>Metazoa</taxon>
        <taxon>Ecdysozoa</taxon>
        <taxon>Arthropoda</taxon>
        <taxon>Hexapoda</taxon>
        <taxon>Insecta</taxon>
        <taxon>Pterygota</taxon>
        <taxon>Neoptera</taxon>
        <taxon>Paraneoptera</taxon>
        <taxon>Hemiptera</taxon>
        <taxon>Sternorrhyncha</taxon>
        <taxon>Psylloidea</taxon>
        <taxon>Psyllidae</taxon>
        <taxon>Psyllinae</taxon>
        <taxon>Cacopsylla</taxon>
    </lineage>
</organism>
<keyword evidence="1" id="KW-0732">Signal</keyword>
<dbReference type="EMBL" id="HBUF01012244">
    <property type="protein sequence ID" value="CAG6608572.1"/>
    <property type="molecule type" value="Transcribed_RNA"/>
</dbReference>
<reference evidence="2" key="1">
    <citation type="submission" date="2021-05" db="EMBL/GenBank/DDBJ databases">
        <authorList>
            <person name="Alioto T."/>
            <person name="Alioto T."/>
            <person name="Gomez Garrido J."/>
        </authorList>
    </citation>
    <scope>NUCLEOTIDE SEQUENCE</scope>
</reference>
<name>A0A8D8PMM7_9HEMI</name>
<feature type="signal peptide" evidence="1">
    <location>
        <begin position="1"/>
        <end position="24"/>
    </location>
</feature>
<dbReference type="AlphaFoldDB" id="A0A8D8PMM7"/>